<dbReference type="EMBL" id="JACSQL010000009">
    <property type="protein sequence ID" value="MBD7970010.1"/>
    <property type="molecule type" value="Genomic_DNA"/>
</dbReference>
<dbReference type="Proteomes" id="UP000608071">
    <property type="component" value="Unassembled WGS sequence"/>
</dbReference>
<gene>
    <name evidence="1" type="ORF">H9647_18270</name>
</gene>
<proteinExistence type="predicted"/>
<reference evidence="1 2" key="1">
    <citation type="submission" date="2020-08" db="EMBL/GenBank/DDBJ databases">
        <title>A Genomic Blueprint of the Chicken Gut Microbiome.</title>
        <authorList>
            <person name="Gilroy R."/>
            <person name="Ravi A."/>
            <person name="Getino M."/>
            <person name="Pursley I."/>
            <person name="Horton D.L."/>
            <person name="Alikhan N.-F."/>
            <person name="Baker D."/>
            <person name="Gharbi K."/>
            <person name="Hall N."/>
            <person name="Watson M."/>
            <person name="Adriaenssens E.M."/>
            <person name="Foster-Nyarko E."/>
            <person name="Jarju S."/>
            <person name="Secka A."/>
            <person name="Antonio M."/>
            <person name="Oren A."/>
            <person name="Chaudhuri R."/>
            <person name="La Ragione R.M."/>
            <person name="Hildebrand F."/>
            <person name="Pallen M.J."/>
        </authorList>
    </citation>
    <scope>NUCLEOTIDE SEQUENCE [LARGE SCALE GENOMIC DNA]</scope>
    <source>
        <strain evidence="1 2">Sa2BVA9</strain>
    </source>
</reference>
<dbReference type="RefSeq" id="WP_191802639.1">
    <property type="nucleotide sequence ID" value="NZ_JACSQL010000009.1"/>
</dbReference>
<organism evidence="1 2">
    <name type="scientific">Paenibacillus gallinarum</name>
    <dbReference type="NCBI Taxonomy" id="2762232"/>
    <lineage>
        <taxon>Bacteria</taxon>
        <taxon>Bacillati</taxon>
        <taxon>Bacillota</taxon>
        <taxon>Bacilli</taxon>
        <taxon>Bacillales</taxon>
        <taxon>Paenibacillaceae</taxon>
        <taxon>Paenibacillus</taxon>
    </lineage>
</organism>
<keyword evidence="2" id="KW-1185">Reference proteome</keyword>
<evidence type="ECO:0000313" key="1">
    <source>
        <dbReference type="EMBL" id="MBD7970010.1"/>
    </source>
</evidence>
<accession>A0ABR8T2L5</accession>
<comment type="caution">
    <text evidence="1">The sequence shown here is derived from an EMBL/GenBank/DDBJ whole genome shotgun (WGS) entry which is preliminary data.</text>
</comment>
<evidence type="ECO:0000313" key="2">
    <source>
        <dbReference type="Proteomes" id="UP000608071"/>
    </source>
</evidence>
<protein>
    <submittedName>
        <fullName evidence="1">Uncharacterized protein</fullName>
    </submittedName>
</protein>
<name>A0ABR8T2L5_9BACL</name>
<sequence>MISNPIIHHIAKDLKIVKIPLETEEQYFSRIIYSALAMWIRYSTLDEDILFPEKSKIGVSKTHIRNRCQPFIDEMIKMYPSTRQWFYPPDKESDPVGTVMERLCNAGELVEVGYSTDLALPHYAWCLANENMSIIRGIKNFDLLGVTGISQLDELTDNLVLNPRADLFSFYSLSKNTEDVLLNEILEKMEWVAWSNDLPYQLFNKFSQKNFSYSWDYEFKENDTEITLYRHPLYLKGNKDFGFVKKMDGKIYTSQLSEYFVETFEVRRYMYALRHSAGNSAKAKYIQHSDVDLVELHLYNGLPSNETKILGILGWPVHNIYDMRKLVFHISVWDFVKQLLSNLNISLEGSANGKL</sequence>